<evidence type="ECO:0000313" key="5">
    <source>
        <dbReference type="RefSeq" id="XP_001345491.5"/>
    </source>
</evidence>
<keyword evidence="1" id="KW-1133">Transmembrane helix</keyword>
<accession>A0A8M3B5C3</accession>
<dbReference type="InterPro" id="IPR007110">
    <property type="entry name" value="Ig-like_dom"/>
</dbReference>
<dbReference type="Gene3D" id="2.60.40.10">
    <property type="entry name" value="Immunoglobulins"/>
    <property type="match status" value="6"/>
</dbReference>
<evidence type="ECO:0000313" key="4">
    <source>
        <dbReference type="Proteomes" id="UP000000437"/>
    </source>
</evidence>
<dbReference type="AlphaFoldDB" id="A0A8M3B5C3"/>
<dbReference type="RefSeq" id="XP_001345491.5">
    <property type="nucleotide sequence ID" value="XM_001345455.9"/>
</dbReference>
<keyword evidence="1" id="KW-0812">Transmembrane</keyword>
<dbReference type="Proteomes" id="UP000000437">
    <property type="component" value="Chromosome 22"/>
</dbReference>
<name>A0A8M3B5C3_DANRE</name>
<dbReference type="SMART" id="SM00409">
    <property type="entry name" value="IG"/>
    <property type="match status" value="6"/>
</dbReference>
<dbReference type="Pfam" id="PF07686">
    <property type="entry name" value="V-set"/>
    <property type="match status" value="1"/>
</dbReference>
<feature type="domain" description="Ig-like" evidence="3">
    <location>
        <begin position="137"/>
        <end position="247"/>
    </location>
</feature>
<evidence type="ECO:0000256" key="1">
    <source>
        <dbReference type="SAM" id="Phobius"/>
    </source>
</evidence>
<evidence type="ECO:0000259" key="3">
    <source>
        <dbReference type="PROSITE" id="PS50835"/>
    </source>
</evidence>
<feature type="chain" id="PRO_5044692919" evidence="2">
    <location>
        <begin position="39"/>
        <end position="718"/>
    </location>
</feature>
<reference evidence="4" key="1">
    <citation type="journal article" date="2013" name="Nature">
        <title>The zebrafish reference genome sequence and its relationship to the human genome.</title>
        <authorList>
            <consortium name="Genome Reference Consortium Zebrafish"/>
            <person name="Howe K."/>
            <person name="Clark M.D."/>
            <person name="Torroja C.F."/>
            <person name="Torrance J."/>
            <person name="Berthelot C."/>
            <person name="Muffato M."/>
            <person name="Collins J.E."/>
            <person name="Humphray S."/>
            <person name="McLaren K."/>
            <person name="Matthews L."/>
            <person name="McLaren S."/>
            <person name="Sealy I."/>
            <person name="Caccamo M."/>
            <person name="Churcher C."/>
            <person name="Scott C."/>
            <person name="Barrett J.C."/>
            <person name="Koch R."/>
            <person name="Rauch G.J."/>
            <person name="White S."/>
            <person name="Chow W."/>
            <person name="Kilian B."/>
            <person name="Quintais L.T."/>
            <person name="Guerra-Assuncao J.A."/>
            <person name="Zhou Y."/>
            <person name="Gu Y."/>
            <person name="Yen J."/>
            <person name="Vogel J.H."/>
            <person name="Eyre T."/>
            <person name="Redmond S."/>
            <person name="Banerjee R."/>
            <person name="Chi J."/>
            <person name="Fu B."/>
            <person name="Langley E."/>
            <person name="Maguire S.F."/>
            <person name="Laird G.K."/>
            <person name="Lloyd D."/>
            <person name="Kenyon E."/>
            <person name="Donaldson S."/>
            <person name="Sehra H."/>
            <person name="Almeida-King J."/>
            <person name="Loveland J."/>
            <person name="Trevanion S."/>
            <person name="Jones M."/>
            <person name="Quail M."/>
            <person name="Willey D."/>
            <person name="Hunt A."/>
            <person name="Burton J."/>
            <person name="Sims S."/>
            <person name="McLay K."/>
            <person name="Plumb B."/>
            <person name="Davis J."/>
            <person name="Clee C."/>
            <person name="Oliver K."/>
            <person name="Clark R."/>
            <person name="Riddle C."/>
            <person name="Elliot D."/>
            <person name="Eliott D."/>
            <person name="Threadgold G."/>
            <person name="Harden G."/>
            <person name="Ware D."/>
            <person name="Begum S."/>
            <person name="Mortimore B."/>
            <person name="Mortimer B."/>
            <person name="Kerry G."/>
            <person name="Heath P."/>
            <person name="Phillimore B."/>
            <person name="Tracey A."/>
            <person name="Corby N."/>
            <person name="Dunn M."/>
            <person name="Johnson C."/>
            <person name="Wood J."/>
            <person name="Clark S."/>
            <person name="Pelan S."/>
            <person name="Griffiths G."/>
            <person name="Smith M."/>
            <person name="Glithero R."/>
            <person name="Howden P."/>
            <person name="Barker N."/>
            <person name="Lloyd C."/>
            <person name="Stevens C."/>
            <person name="Harley J."/>
            <person name="Holt K."/>
            <person name="Panagiotidis G."/>
            <person name="Lovell J."/>
            <person name="Beasley H."/>
            <person name="Henderson C."/>
            <person name="Gordon D."/>
            <person name="Auger K."/>
            <person name="Wright D."/>
            <person name="Collins J."/>
            <person name="Raisen C."/>
            <person name="Dyer L."/>
            <person name="Leung K."/>
            <person name="Robertson L."/>
            <person name="Ambridge K."/>
            <person name="Leongamornlert D."/>
            <person name="McGuire S."/>
            <person name="Gilderthorp R."/>
            <person name="Griffiths C."/>
            <person name="Manthravadi D."/>
            <person name="Nichol S."/>
            <person name="Barker G."/>
            <person name="Whitehead S."/>
            <person name="Kay M."/>
            <person name="Brown J."/>
            <person name="Murnane C."/>
            <person name="Gray E."/>
            <person name="Humphries M."/>
            <person name="Sycamore N."/>
            <person name="Barker D."/>
            <person name="Saunders D."/>
            <person name="Wallis J."/>
            <person name="Babbage A."/>
            <person name="Hammond S."/>
            <person name="Mashreghi-Mohammadi M."/>
            <person name="Barr L."/>
            <person name="Martin S."/>
            <person name="Wray P."/>
            <person name="Ellington A."/>
            <person name="Matthews N."/>
            <person name="Ellwood M."/>
            <person name="Woodmansey R."/>
            <person name="Clark G."/>
            <person name="Cooper J."/>
            <person name="Cooper J."/>
            <person name="Tromans A."/>
            <person name="Grafham D."/>
            <person name="Skuce C."/>
            <person name="Pandian R."/>
            <person name="Andrews R."/>
            <person name="Harrison E."/>
            <person name="Kimberley A."/>
            <person name="Garnett J."/>
            <person name="Fosker N."/>
            <person name="Hall R."/>
            <person name="Garner P."/>
            <person name="Kelly D."/>
            <person name="Bird C."/>
            <person name="Palmer S."/>
            <person name="Gehring I."/>
            <person name="Berger A."/>
            <person name="Dooley C.M."/>
            <person name="Ersan-Urun Z."/>
            <person name="Eser C."/>
            <person name="Geiger H."/>
            <person name="Geisler M."/>
            <person name="Karotki L."/>
            <person name="Kirn A."/>
            <person name="Konantz J."/>
            <person name="Konantz M."/>
            <person name="Oberlander M."/>
            <person name="Rudolph-Geiger S."/>
            <person name="Teucke M."/>
            <person name="Lanz C."/>
            <person name="Raddatz G."/>
            <person name="Osoegawa K."/>
            <person name="Zhu B."/>
            <person name="Rapp A."/>
            <person name="Widaa S."/>
            <person name="Langford C."/>
            <person name="Yang F."/>
            <person name="Schuster S.C."/>
            <person name="Carter N.P."/>
            <person name="Harrow J."/>
            <person name="Ning Z."/>
            <person name="Herrero J."/>
            <person name="Searle S.M."/>
            <person name="Enright A."/>
            <person name="Geisler R."/>
            <person name="Plasterk R.H."/>
            <person name="Lee C."/>
            <person name="Westerfield M."/>
            <person name="de Jong P.J."/>
            <person name="Zon L.I."/>
            <person name="Postlethwait J.H."/>
            <person name="Nusslein-Volhard C."/>
            <person name="Hubbard T.J."/>
            <person name="Roest Crollius H."/>
            <person name="Rogers J."/>
            <person name="Stemple D.L."/>
        </authorList>
    </citation>
    <scope>NUCLEOTIDE SEQUENCE [LARGE SCALE GENOMIC DNA]</scope>
</reference>
<dbReference type="PANTHER" id="PTHR21063:SF4">
    <property type="entry name" value="CD48 ANTIGEN-RELATED"/>
    <property type="match status" value="1"/>
</dbReference>
<keyword evidence="2" id="KW-0732">Signal</keyword>
<dbReference type="GeneID" id="100006875"/>
<dbReference type="InterPro" id="IPR036179">
    <property type="entry name" value="Ig-like_dom_sf"/>
</dbReference>
<dbReference type="SUPFAM" id="SSF48726">
    <property type="entry name" value="Immunoglobulin"/>
    <property type="match status" value="6"/>
</dbReference>
<gene>
    <name evidence="5 6" type="primary">LOC100006875</name>
</gene>
<feature type="signal peptide" evidence="2">
    <location>
        <begin position="1"/>
        <end position="38"/>
    </location>
</feature>
<dbReference type="OrthoDB" id="8885428at2759"/>
<evidence type="ECO:0000256" key="2">
    <source>
        <dbReference type="SAM" id="SignalP"/>
    </source>
</evidence>
<proteinExistence type="predicted"/>
<dbReference type="KEGG" id="dre:100006875"/>
<dbReference type="RefSeq" id="XP_009294331.1">
    <property type="nucleotide sequence ID" value="XM_009296056.4"/>
</dbReference>
<reference evidence="5 6" key="2">
    <citation type="submission" date="2025-04" db="UniProtKB">
        <authorList>
            <consortium name="RefSeq"/>
        </authorList>
    </citation>
    <scope>IDENTIFICATION</scope>
    <source>
        <strain evidence="5 6">Tuebingen</strain>
    </source>
</reference>
<organism evidence="4 6">
    <name type="scientific">Danio rerio</name>
    <name type="common">Zebrafish</name>
    <name type="synonym">Brachydanio rerio</name>
    <dbReference type="NCBI Taxonomy" id="7955"/>
    <lineage>
        <taxon>Eukaryota</taxon>
        <taxon>Metazoa</taxon>
        <taxon>Chordata</taxon>
        <taxon>Craniata</taxon>
        <taxon>Vertebrata</taxon>
        <taxon>Euteleostomi</taxon>
        <taxon>Actinopterygii</taxon>
        <taxon>Neopterygii</taxon>
        <taxon>Teleostei</taxon>
        <taxon>Ostariophysi</taxon>
        <taxon>Cypriniformes</taxon>
        <taxon>Danionidae</taxon>
        <taxon>Danioninae</taxon>
        <taxon>Danio</taxon>
    </lineage>
</organism>
<keyword evidence="4" id="KW-1185">Reference proteome</keyword>
<evidence type="ECO:0000313" key="6">
    <source>
        <dbReference type="RefSeq" id="XP_009294331.1"/>
    </source>
</evidence>
<dbReference type="InterPro" id="IPR013783">
    <property type="entry name" value="Ig-like_fold"/>
</dbReference>
<dbReference type="InterPro" id="IPR003599">
    <property type="entry name" value="Ig_sub"/>
</dbReference>
<protein>
    <submittedName>
        <fullName evidence="5 6">Uncharacterized protein isoform X1</fullName>
    </submittedName>
</protein>
<dbReference type="InterPro" id="IPR013106">
    <property type="entry name" value="Ig_V-set"/>
</dbReference>
<keyword evidence="1" id="KW-0472">Membrane</keyword>
<dbReference type="PROSITE" id="PS50835">
    <property type="entry name" value="IG_LIKE"/>
    <property type="match status" value="1"/>
</dbReference>
<feature type="transmembrane region" description="Helical" evidence="1">
    <location>
        <begin position="258"/>
        <end position="279"/>
    </location>
</feature>
<dbReference type="PANTHER" id="PTHR21063">
    <property type="entry name" value="LFA-3"/>
    <property type="match status" value="1"/>
</dbReference>
<sequence length="718" mass="81797">MNRIHRISFSGIFSIMKRTCTFFPILLLCMFGAHEVKAVSVMEGDSVTLNPDRDIKGIILVHWKFGVKGSTIAEMDGNEISYPEMNELFKGRLKLNQTGFLTLINMRTKHSGLYKVQIDHRGGSLKRNFPVTVYEVPPVFETYKAEMKSISVKKGNPFTLHTSVAELHGDELIVWRFGDEGKLLAKEDKETKGSPYYNTDERFRHRLELVDQTGSLTIKNTKEIDAGLYTVKISSNEQTSFKRFIVSVSDVGLSPADVTVFIVVLLLLFAAAAGFGFYCHRRKISKLQKDRKEMKYVQQGESVPLEPDTEIQIDDKIQWMFGDQKCLIAKMGKGETREITYPDERFRDRLQVDKKTGALTIKNITIEHSGDFKVKISSRRRTQIKIFCIIIKEEKVTVMEGRTAVLHSGTEIQTNDQIEWRFNTEESPIAEIKDGHKIFPSDGPGGVFRTTLNLDEKTGSLIIKNIRNEHAGGYYLIIKNRSTKHHDRRFIVKVIEEKVTVMVGDTAVLKSPAGIHTDDQIEWRFKTDESPIAEIKDGQKIFLSDGPGGRFKNTQSLDEKTGSLTIRNIRPEHAGGYQLIIKNRNTGARVKRFTLAVIVEKVRVMEGRTVVLESVAEIRTDDHVEWTFNYKKPPVAEVRDGQQIFPSDVHDGIFKDRLRLDERTGSLTIKNMELAHAGFFYLKIKNSRATIQDKRFTVAVIVPRRNRVKDSATVEFQC</sequence>